<evidence type="ECO:0000256" key="3">
    <source>
        <dbReference type="ARBA" id="ARBA00022913"/>
    </source>
</evidence>
<keyword evidence="2" id="KW-0800">Toxin</keyword>
<name>N9PNZ0_9GAMM</name>
<dbReference type="Pfam" id="PF04829">
    <property type="entry name" value="PT-VENN"/>
    <property type="match status" value="1"/>
</dbReference>
<evidence type="ECO:0000256" key="2">
    <source>
        <dbReference type="ARBA" id="ARBA00022656"/>
    </source>
</evidence>
<evidence type="ECO:0000313" key="7">
    <source>
        <dbReference type="EMBL" id="ENX35259.1"/>
    </source>
</evidence>
<dbReference type="HOGENOM" id="CLU_2679282_0_0_6"/>
<evidence type="ECO:0000256" key="4">
    <source>
        <dbReference type="ARBA" id="ARBA00023026"/>
    </source>
</evidence>
<keyword evidence="4" id="KW-0843">Virulence</keyword>
<proteinExistence type="predicted"/>
<dbReference type="EMBL" id="APRZ01000011">
    <property type="protein sequence ID" value="ENX35259.1"/>
    <property type="molecule type" value="Genomic_DNA"/>
</dbReference>
<accession>N9PNZ0</accession>
<keyword evidence="3" id="KW-1266">Target cell cytoplasm</keyword>
<protein>
    <recommendedName>
        <fullName evidence="6">VENN motif-containing domain-containing protein</fullName>
    </recommendedName>
</protein>
<dbReference type="Proteomes" id="UP000013009">
    <property type="component" value="Unassembled WGS sequence"/>
</dbReference>
<keyword evidence="8" id="KW-1185">Reference proteome</keyword>
<feature type="domain" description="VENN motif-containing" evidence="6">
    <location>
        <begin position="23"/>
        <end position="69"/>
    </location>
</feature>
<dbReference type="PATRIC" id="fig|1217695.3.peg.900"/>
<reference evidence="7 8" key="1">
    <citation type="submission" date="2013-02" db="EMBL/GenBank/DDBJ databases">
        <title>The Genome Sequence of Acinetobacter sp. NIPH 1859.</title>
        <authorList>
            <consortium name="The Broad Institute Genome Sequencing Platform"/>
            <consortium name="The Broad Institute Genome Sequencing Center for Infectious Disease"/>
            <person name="Cerqueira G."/>
            <person name="Feldgarden M."/>
            <person name="Courvalin P."/>
            <person name="Perichon B."/>
            <person name="Grillot-Courvalin C."/>
            <person name="Clermont D."/>
            <person name="Rocha E."/>
            <person name="Yoon E.-J."/>
            <person name="Nemec A."/>
            <person name="Walker B."/>
            <person name="Young S.K."/>
            <person name="Zeng Q."/>
            <person name="Gargeya S."/>
            <person name="Fitzgerald M."/>
            <person name="Haas B."/>
            <person name="Abouelleil A."/>
            <person name="Alvarado L."/>
            <person name="Arachchi H.M."/>
            <person name="Berlin A.M."/>
            <person name="Chapman S.B."/>
            <person name="Dewar J."/>
            <person name="Goldberg J."/>
            <person name="Griggs A."/>
            <person name="Gujja S."/>
            <person name="Hansen M."/>
            <person name="Howarth C."/>
            <person name="Imamovic A."/>
            <person name="Larimer J."/>
            <person name="McCowan C."/>
            <person name="Murphy C."/>
            <person name="Neiman D."/>
            <person name="Pearson M."/>
            <person name="Priest M."/>
            <person name="Roberts A."/>
            <person name="Saif S."/>
            <person name="Shea T."/>
            <person name="Sisk P."/>
            <person name="Sykes S."/>
            <person name="Wortman J."/>
            <person name="Nusbaum C."/>
            <person name="Birren B."/>
        </authorList>
    </citation>
    <scope>NUCLEOTIDE SEQUENCE [LARGE SCALE GENOMIC DNA]</scope>
    <source>
        <strain evidence="7 8">NIPH 1859</strain>
    </source>
</reference>
<feature type="region of interest" description="Disordered" evidence="5">
    <location>
        <begin position="51"/>
        <end position="74"/>
    </location>
</feature>
<gene>
    <name evidence="7" type="ORF">F889_00926</name>
</gene>
<organism evidence="7 8">
    <name type="scientific">Acinetobacter colistiniresistens</name>
    <dbReference type="NCBI Taxonomy" id="280145"/>
    <lineage>
        <taxon>Bacteria</taxon>
        <taxon>Pseudomonadati</taxon>
        <taxon>Pseudomonadota</taxon>
        <taxon>Gammaproteobacteria</taxon>
        <taxon>Moraxellales</taxon>
        <taxon>Moraxellaceae</taxon>
        <taxon>Acinetobacter</taxon>
    </lineage>
</organism>
<sequence>MQQVVLKRRRRYLPSILYGKKAKDLTASEKSTISSIVGLAGSAIGATTGDVSSTVQGGQSAQNAVESNYQTNLE</sequence>
<comment type="subcellular location">
    <subcellularLocation>
        <location evidence="1">Target cell</location>
        <location evidence="1">Target cell cytoplasm</location>
    </subcellularLocation>
</comment>
<dbReference type="InterPro" id="IPR006914">
    <property type="entry name" value="VENN_dom"/>
</dbReference>
<evidence type="ECO:0000313" key="8">
    <source>
        <dbReference type="Proteomes" id="UP000013009"/>
    </source>
</evidence>
<evidence type="ECO:0000256" key="5">
    <source>
        <dbReference type="SAM" id="MobiDB-lite"/>
    </source>
</evidence>
<comment type="caution">
    <text evidence="7">The sequence shown here is derived from an EMBL/GenBank/DDBJ whole genome shotgun (WGS) entry which is preliminary data.</text>
</comment>
<dbReference type="GO" id="GO:0090729">
    <property type="term" value="F:toxin activity"/>
    <property type="evidence" value="ECO:0007669"/>
    <property type="project" value="UniProtKB-KW"/>
</dbReference>
<dbReference type="AlphaFoldDB" id="N9PNZ0"/>
<evidence type="ECO:0000256" key="1">
    <source>
        <dbReference type="ARBA" id="ARBA00004219"/>
    </source>
</evidence>
<evidence type="ECO:0000259" key="6">
    <source>
        <dbReference type="Pfam" id="PF04829"/>
    </source>
</evidence>